<dbReference type="VEuPathDB" id="FungiDB:MAPG_05018"/>
<protein>
    <recommendedName>
        <fullName evidence="2">SAP domain-containing protein</fullName>
    </recommendedName>
</protein>
<gene>
    <name evidence="3" type="ORF">MAPG_05018</name>
</gene>
<dbReference type="STRING" id="644358.A0A0C4DYA6"/>
<dbReference type="Pfam" id="PF02037">
    <property type="entry name" value="SAP"/>
    <property type="match status" value="1"/>
</dbReference>
<feature type="compositionally biased region" description="Basic and acidic residues" evidence="1">
    <location>
        <begin position="222"/>
        <end position="237"/>
    </location>
</feature>
<dbReference type="Gene3D" id="1.10.720.30">
    <property type="entry name" value="SAP domain"/>
    <property type="match status" value="1"/>
</dbReference>
<dbReference type="EMBL" id="ADBL01001178">
    <property type="status" value="NOT_ANNOTATED_CDS"/>
    <property type="molecule type" value="Genomic_DNA"/>
</dbReference>
<dbReference type="AlphaFoldDB" id="A0A0C4DYA6"/>
<dbReference type="InterPro" id="IPR003034">
    <property type="entry name" value="SAP_dom"/>
</dbReference>
<evidence type="ECO:0000256" key="1">
    <source>
        <dbReference type="SAM" id="MobiDB-lite"/>
    </source>
</evidence>
<dbReference type="Proteomes" id="UP000011715">
    <property type="component" value="Unassembled WGS sequence"/>
</dbReference>
<dbReference type="SMART" id="SM00513">
    <property type="entry name" value="SAP"/>
    <property type="match status" value="1"/>
</dbReference>
<dbReference type="PANTHER" id="PTHR47031:SF3">
    <property type="entry name" value="SAP DOMAIN-CONTAINING PROTEIN"/>
    <property type="match status" value="1"/>
</dbReference>
<accession>A0A0C4DYA6</accession>
<dbReference type="EnsemblFungi" id="MAPG_05018T0">
    <property type="protein sequence ID" value="MAPG_05018T0"/>
    <property type="gene ID" value="MAPG_05018"/>
</dbReference>
<reference evidence="4" key="4">
    <citation type="journal article" date="2015" name="G3 (Bethesda)">
        <title>Genome sequences of three phytopathogenic species of the Magnaporthaceae family of fungi.</title>
        <authorList>
            <person name="Okagaki L.H."/>
            <person name="Nunes C.C."/>
            <person name="Sailsbery J."/>
            <person name="Clay B."/>
            <person name="Brown D."/>
            <person name="John T."/>
            <person name="Oh Y."/>
            <person name="Young N."/>
            <person name="Fitzgerald M."/>
            <person name="Haas B.J."/>
            <person name="Zeng Q."/>
            <person name="Young S."/>
            <person name="Adiconis X."/>
            <person name="Fan L."/>
            <person name="Levin J.Z."/>
            <person name="Mitchell T.K."/>
            <person name="Okubara P.A."/>
            <person name="Farman M.L."/>
            <person name="Kohn L.M."/>
            <person name="Birren B."/>
            <person name="Ma L.-J."/>
            <person name="Dean R.A."/>
        </authorList>
    </citation>
    <scope>NUCLEOTIDE SEQUENCE</scope>
    <source>
        <strain evidence="4">ATCC 64411 / 73-15</strain>
    </source>
</reference>
<keyword evidence="5" id="KW-1185">Reference proteome</keyword>
<dbReference type="SUPFAM" id="SSF68906">
    <property type="entry name" value="SAP domain"/>
    <property type="match status" value="1"/>
</dbReference>
<evidence type="ECO:0000313" key="5">
    <source>
        <dbReference type="Proteomes" id="UP000011715"/>
    </source>
</evidence>
<reference evidence="3" key="2">
    <citation type="submission" date="2010-05" db="EMBL/GenBank/DDBJ databases">
        <title>The Genome Sequence of Magnaporthe poae strain ATCC 64411.</title>
        <authorList>
            <consortium name="The Broad Institute Genome Sequencing Platform"/>
            <consortium name="Broad Institute Genome Sequencing Center for Infectious Disease"/>
            <person name="Ma L.-J."/>
            <person name="Dead R."/>
            <person name="Young S."/>
            <person name="Zeng Q."/>
            <person name="Koehrsen M."/>
            <person name="Alvarado L."/>
            <person name="Berlin A."/>
            <person name="Chapman S.B."/>
            <person name="Chen Z."/>
            <person name="Freedman E."/>
            <person name="Gellesch M."/>
            <person name="Goldberg J."/>
            <person name="Griggs A."/>
            <person name="Gujja S."/>
            <person name="Heilman E.R."/>
            <person name="Heiman D."/>
            <person name="Hepburn T."/>
            <person name="Howarth C."/>
            <person name="Jen D."/>
            <person name="Larson L."/>
            <person name="Mehta T."/>
            <person name="Neiman D."/>
            <person name="Pearson M."/>
            <person name="Roberts A."/>
            <person name="Saif S."/>
            <person name="Shea T."/>
            <person name="Shenoy N."/>
            <person name="Sisk P."/>
            <person name="Stolte C."/>
            <person name="Sykes S."/>
            <person name="Walk T."/>
            <person name="White J."/>
            <person name="Yandava C."/>
            <person name="Haas B."/>
            <person name="Nusbaum C."/>
            <person name="Birren B."/>
        </authorList>
    </citation>
    <scope>NUCLEOTIDE SEQUENCE</scope>
    <source>
        <strain evidence="3">ATCC 64411</strain>
    </source>
</reference>
<feature type="compositionally biased region" description="Polar residues" evidence="1">
    <location>
        <begin position="137"/>
        <end position="153"/>
    </location>
</feature>
<name>A0A0C4DYA6_MAGP6</name>
<dbReference type="OrthoDB" id="5348404at2759"/>
<feature type="domain" description="SAP" evidence="2">
    <location>
        <begin position="5"/>
        <end position="39"/>
    </location>
</feature>
<dbReference type="PANTHER" id="PTHR47031">
    <property type="entry name" value="SAP DNA-BINDING DOMAIN-CONTAINING PROTEIN"/>
    <property type="match status" value="1"/>
</dbReference>
<reference evidence="5" key="1">
    <citation type="submission" date="2010-05" db="EMBL/GenBank/DDBJ databases">
        <title>The genome sequence of Magnaporthe poae strain ATCC 64411.</title>
        <authorList>
            <person name="Ma L.-J."/>
            <person name="Dead R."/>
            <person name="Young S."/>
            <person name="Zeng Q."/>
            <person name="Koehrsen M."/>
            <person name="Alvarado L."/>
            <person name="Berlin A."/>
            <person name="Chapman S.B."/>
            <person name="Chen Z."/>
            <person name="Freedman E."/>
            <person name="Gellesch M."/>
            <person name="Goldberg J."/>
            <person name="Griggs A."/>
            <person name="Gujja S."/>
            <person name="Heilman E.R."/>
            <person name="Heiman D."/>
            <person name="Hepburn T."/>
            <person name="Howarth C."/>
            <person name="Jen D."/>
            <person name="Larson L."/>
            <person name="Mehta T."/>
            <person name="Neiman D."/>
            <person name="Pearson M."/>
            <person name="Roberts A."/>
            <person name="Saif S."/>
            <person name="Shea T."/>
            <person name="Shenoy N."/>
            <person name="Sisk P."/>
            <person name="Stolte C."/>
            <person name="Sykes S."/>
            <person name="Walk T."/>
            <person name="White J."/>
            <person name="Yandava C."/>
            <person name="Haas B."/>
            <person name="Nusbaum C."/>
            <person name="Birren B."/>
        </authorList>
    </citation>
    <scope>NUCLEOTIDE SEQUENCE [LARGE SCALE GENOMIC DNA]</scope>
    <source>
        <strain evidence="5">ATCC 64411 / 73-15</strain>
    </source>
</reference>
<dbReference type="PROSITE" id="PS50800">
    <property type="entry name" value="SAP"/>
    <property type="match status" value="1"/>
</dbReference>
<proteinExistence type="predicted"/>
<sequence>MATDWGKLTVVELRAELKRRGLDTKGVKAALVERLEEADGGSKVQEPPSEEAPAASEAATPVADAAAAAVAKPDAPVDPNPNPQSNGGEESQEPSVPPTEVLVDEKKRKRRSASPPPSNVDTPRKRPRQDPAESLKTENTTKAAAQEDASTAQDRPAEGASQPDAAVAPVTSSQPLVSEAVSVGNQPQTMDHDEVVDYGDDSLVEQHDAKPEPAQEVAATKMDVDTNVKKHGDEHKSSNRSKRNIRDRDDSSLEPARHPATDSLYIGNLMRPLRTESVEDHLIELASAQGEAPDPSVSLAR</sequence>
<organism evidence="4 5">
    <name type="scientific">Magnaporthiopsis poae (strain ATCC 64411 / 73-15)</name>
    <name type="common">Kentucky bluegrass fungus</name>
    <name type="synonym">Magnaporthe poae</name>
    <dbReference type="NCBI Taxonomy" id="644358"/>
    <lineage>
        <taxon>Eukaryota</taxon>
        <taxon>Fungi</taxon>
        <taxon>Dikarya</taxon>
        <taxon>Ascomycota</taxon>
        <taxon>Pezizomycotina</taxon>
        <taxon>Sordariomycetes</taxon>
        <taxon>Sordariomycetidae</taxon>
        <taxon>Magnaporthales</taxon>
        <taxon>Magnaporthaceae</taxon>
        <taxon>Magnaporthiopsis</taxon>
    </lineage>
</organism>
<reference evidence="3" key="3">
    <citation type="submission" date="2011-03" db="EMBL/GenBank/DDBJ databases">
        <title>Annotation of Magnaporthe poae ATCC 64411.</title>
        <authorList>
            <person name="Ma L.-J."/>
            <person name="Dead R."/>
            <person name="Young S.K."/>
            <person name="Zeng Q."/>
            <person name="Gargeya S."/>
            <person name="Fitzgerald M."/>
            <person name="Haas B."/>
            <person name="Abouelleil A."/>
            <person name="Alvarado L."/>
            <person name="Arachchi H.M."/>
            <person name="Berlin A."/>
            <person name="Brown A."/>
            <person name="Chapman S.B."/>
            <person name="Chen Z."/>
            <person name="Dunbar C."/>
            <person name="Freedman E."/>
            <person name="Gearin G."/>
            <person name="Gellesch M."/>
            <person name="Goldberg J."/>
            <person name="Griggs A."/>
            <person name="Gujja S."/>
            <person name="Heiman D."/>
            <person name="Howarth C."/>
            <person name="Larson L."/>
            <person name="Lui A."/>
            <person name="MacDonald P.J.P."/>
            <person name="Mehta T."/>
            <person name="Montmayeur A."/>
            <person name="Murphy C."/>
            <person name="Neiman D."/>
            <person name="Pearson M."/>
            <person name="Priest M."/>
            <person name="Roberts A."/>
            <person name="Saif S."/>
            <person name="Shea T."/>
            <person name="Shenoy N."/>
            <person name="Sisk P."/>
            <person name="Stolte C."/>
            <person name="Sykes S."/>
            <person name="Yandava C."/>
            <person name="Wortman J."/>
            <person name="Nusbaum C."/>
            <person name="Birren B."/>
        </authorList>
    </citation>
    <scope>NUCLEOTIDE SEQUENCE</scope>
    <source>
        <strain evidence="3">ATCC 64411</strain>
    </source>
</reference>
<feature type="compositionally biased region" description="Basic and acidic residues" evidence="1">
    <location>
        <begin position="244"/>
        <end position="260"/>
    </location>
</feature>
<evidence type="ECO:0000313" key="4">
    <source>
        <dbReference type="EnsemblFungi" id="MAPG_05018T0"/>
    </source>
</evidence>
<dbReference type="OMA" id="THMPETI"/>
<evidence type="ECO:0000313" key="3">
    <source>
        <dbReference type="EMBL" id="KLU85999.1"/>
    </source>
</evidence>
<evidence type="ECO:0000259" key="2">
    <source>
        <dbReference type="PROSITE" id="PS50800"/>
    </source>
</evidence>
<feature type="compositionally biased region" description="Low complexity" evidence="1">
    <location>
        <begin position="51"/>
        <end position="74"/>
    </location>
</feature>
<feature type="compositionally biased region" description="Basic and acidic residues" evidence="1">
    <location>
        <begin position="204"/>
        <end position="213"/>
    </location>
</feature>
<dbReference type="eggNOG" id="ENOG502S2D0">
    <property type="taxonomic scope" value="Eukaryota"/>
</dbReference>
<feature type="region of interest" description="Disordered" evidence="1">
    <location>
        <begin position="35"/>
        <end position="263"/>
    </location>
</feature>
<feature type="compositionally biased region" description="Basic and acidic residues" evidence="1">
    <location>
        <begin position="122"/>
        <end position="136"/>
    </location>
</feature>
<dbReference type="EMBL" id="GL876969">
    <property type="protein sequence ID" value="KLU85999.1"/>
    <property type="molecule type" value="Genomic_DNA"/>
</dbReference>
<dbReference type="InterPro" id="IPR036361">
    <property type="entry name" value="SAP_dom_sf"/>
</dbReference>
<reference evidence="4" key="5">
    <citation type="submission" date="2015-06" db="UniProtKB">
        <authorList>
            <consortium name="EnsemblFungi"/>
        </authorList>
    </citation>
    <scope>IDENTIFICATION</scope>
    <source>
        <strain evidence="4">ATCC 64411</strain>
    </source>
</reference>